<dbReference type="AlphaFoldDB" id="A0A0R2U206"/>
<reference evidence="1 2" key="1">
    <citation type="submission" date="2015-10" db="EMBL/GenBank/DDBJ databases">
        <title>Metagenome-Assembled Genomes uncover a global brackish microbiome.</title>
        <authorList>
            <person name="Hugerth L.W."/>
            <person name="Larsson J."/>
            <person name="Alneberg J."/>
            <person name="Lindh M.V."/>
            <person name="Legrand C."/>
            <person name="Pinhassi J."/>
            <person name="Andersson A.F."/>
        </authorList>
    </citation>
    <scope>NUCLEOTIDE SEQUENCE [LARGE SCALE GENOMIC DNA]</scope>
    <source>
        <strain evidence="1">BACL26 MAG-121220-bin70</strain>
    </source>
</reference>
<gene>
    <name evidence="1" type="ORF">ABS24_05100</name>
</gene>
<protein>
    <submittedName>
        <fullName evidence="1">Uncharacterized protein</fullName>
    </submittedName>
</protein>
<evidence type="ECO:0000313" key="1">
    <source>
        <dbReference type="EMBL" id="KRO91491.1"/>
    </source>
</evidence>
<organism evidence="1 2">
    <name type="scientific">SAR92 bacterium BACL26 MAG-121220-bin70</name>
    <dbReference type="NCBI Taxonomy" id="1655626"/>
    <lineage>
        <taxon>Bacteria</taxon>
        <taxon>Pseudomonadati</taxon>
        <taxon>Pseudomonadota</taxon>
        <taxon>Gammaproteobacteria</taxon>
        <taxon>Cellvibrionales</taxon>
        <taxon>Porticoccaceae</taxon>
        <taxon>SAR92 clade</taxon>
    </lineage>
</organism>
<sequence>MPPISFAQVGSNRPSLTSFSIDTVSLDLSKINQIVTLIVDVDGNNKDNATLASIDEIGRITGERQGSKTDFDLSG</sequence>
<comment type="caution">
    <text evidence="1">The sequence shown here is derived from an EMBL/GenBank/DDBJ whole genome shotgun (WGS) entry which is preliminary data.</text>
</comment>
<dbReference type="EMBL" id="LICA01000492">
    <property type="protein sequence ID" value="KRO91491.1"/>
    <property type="molecule type" value="Genomic_DNA"/>
</dbReference>
<accession>A0A0R2U206</accession>
<name>A0A0R2U206_9GAMM</name>
<proteinExistence type="predicted"/>
<dbReference type="Proteomes" id="UP000051213">
    <property type="component" value="Unassembled WGS sequence"/>
</dbReference>
<evidence type="ECO:0000313" key="2">
    <source>
        <dbReference type="Proteomes" id="UP000051213"/>
    </source>
</evidence>